<comment type="caution">
    <text evidence="2">The sequence shown here is derived from an EMBL/GenBank/DDBJ whole genome shotgun (WGS) entry which is preliminary data.</text>
</comment>
<protein>
    <submittedName>
        <fullName evidence="2">Uncharacterized protein</fullName>
    </submittedName>
</protein>
<feature type="region of interest" description="Disordered" evidence="1">
    <location>
        <begin position="1"/>
        <end position="35"/>
    </location>
</feature>
<proteinExistence type="predicted"/>
<feature type="compositionally biased region" description="Low complexity" evidence="1">
    <location>
        <begin position="63"/>
        <end position="74"/>
    </location>
</feature>
<gene>
    <name evidence="2" type="ORF">TcWFU_004125</name>
</gene>
<feature type="compositionally biased region" description="Basic and acidic residues" evidence="1">
    <location>
        <begin position="78"/>
        <end position="88"/>
    </location>
</feature>
<evidence type="ECO:0000313" key="2">
    <source>
        <dbReference type="EMBL" id="KAL5108812.1"/>
    </source>
</evidence>
<evidence type="ECO:0000313" key="3">
    <source>
        <dbReference type="Proteomes" id="UP001651158"/>
    </source>
</evidence>
<accession>A0ABR4QGW7</accession>
<organism evidence="2 3">
    <name type="scientific">Taenia crassiceps</name>
    <dbReference type="NCBI Taxonomy" id="6207"/>
    <lineage>
        <taxon>Eukaryota</taxon>
        <taxon>Metazoa</taxon>
        <taxon>Spiralia</taxon>
        <taxon>Lophotrochozoa</taxon>
        <taxon>Platyhelminthes</taxon>
        <taxon>Cestoda</taxon>
        <taxon>Eucestoda</taxon>
        <taxon>Cyclophyllidea</taxon>
        <taxon>Taeniidae</taxon>
        <taxon>Taenia</taxon>
    </lineage>
</organism>
<name>A0ABR4QGW7_9CEST</name>
<sequence length="88" mass="9676">MTNPKTPMTADRRGQRTSLQKHHTQLPVRPMRRYSSPTARNIESLEVSQICKTVGNIGIVTSTSKSNATTSAANPQPDDQRDVVKGTQ</sequence>
<feature type="region of interest" description="Disordered" evidence="1">
    <location>
        <begin position="63"/>
        <end position="88"/>
    </location>
</feature>
<dbReference type="Proteomes" id="UP001651158">
    <property type="component" value="Unassembled WGS sequence"/>
</dbReference>
<evidence type="ECO:0000256" key="1">
    <source>
        <dbReference type="SAM" id="MobiDB-lite"/>
    </source>
</evidence>
<dbReference type="EMBL" id="JAKROA010000003">
    <property type="protein sequence ID" value="KAL5108812.1"/>
    <property type="molecule type" value="Genomic_DNA"/>
</dbReference>
<reference evidence="2 3" key="1">
    <citation type="journal article" date="2022" name="Front. Cell. Infect. Microbiol.">
        <title>The Genomes of Two Strains of Taenia crassiceps the Animal Model for the Study of Human Cysticercosis.</title>
        <authorList>
            <person name="Bobes R.J."/>
            <person name="Estrada K."/>
            <person name="Rios-Valencia D.G."/>
            <person name="Calderon-Gallegos A."/>
            <person name="de la Torre P."/>
            <person name="Carrero J.C."/>
            <person name="Sanchez-Flores A."/>
            <person name="Laclette J.P."/>
        </authorList>
    </citation>
    <scope>NUCLEOTIDE SEQUENCE [LARGE SCALE GENOMIC DNA]</scope>
    <source>
        <strain evidence="2">WFUcys</strain>
    </source>
</reference>
<keyword evidence="3" id="KW-1185">Reference proteome</keyword>